<feature type="domain" description="Zn(2)-C6 fungal-type" evidence="3">
    <location>
        <begin position="19"/>
        <end position="49"/>
    </location>
</feature>
<gene>
    <name evidence="4" type="ORF">VSDG_01908</name>
</gene>
<dbReference type="STRING" id="252740.A0A423WHQ5"/>
<comment type="caution">
    <text evidence="4">The sequence shown here is derived from an EMBL/GenBank/DDBJ whole genome shotgun (WGS) entry which is preliminary data.</text>
</comment>
<dbReference type="AlphaFoldDB" id="A0A423WHQ5"/>
<dbReference type="Gene3D" id="4.10.240.10">
    <property type="entry name" value="Zn(2)-C6 fungal-type DNA-binding domain"/>
    <property type="match status" value="1"/>
</dbReference>
<evidence type="ECO:0000259" key="3">
    <source>
        <dbReference type="PROSITE" id="PS50048"/>
    </source>
</evidence>
<dbReference type="InterPro" id="IPR021858">
    <property type="entry name" value="Fun_TF"/>
</dbReference>
<dbReference type="GO" id="GO:0008270">
    <property type="term" value="F:zinc ion binding"/>
    <property type="evidence" value="ECO:0007669"/>
    <property type="project" value="InterPro"/>
</dbReference>
<dbReference type="SMART" id="SM00066">
    <property type="entry name" value="GAL4"/>
    <property type="match status" value="1"/>
</dbReference>
<evidence type="ECO:0000256" key="1">
    <source>
        <dbReference type="ARBA" id="ARBA00023242"/>
    </source>
</evidence>
<feature type="region of interest" description="Disordered" evidence="2">
    <location>
        <begin position="641"/>
        <end position="663"/>
    </location>
</feature>
<dbReference type="OrthoDB" id="1924260at2759"/>
<sequence>MAGPGGGPPRRSHTKSRKGCESCKKRHIRCDESFPQCRNCTKHKTRCPYNDIPVQEARPNGPPDLLWTPEVQATLDQWRRTCVFPFPGLDVNPIPSPQLYSYQELRLIYHVASISHQLGALEANGFTLWTSKIPTIIGIGATHRFVMDALMAFSAEHISSITGCPMVGKMAFEHRGHALVGLGKAIHAFSQENSDAVLAASLVLSWQATDWRGWTHHMHGTRGIIESMEPWKDRSQFAEFMTETATFPTAPSSPKPDHKPRLPGKDDMDAFSRTLHQLQKLETHLKQNREDTKAVAQLISFLKGTRKVDPNLQVADQFERLKPLRDWLFWLPVMHLQQSHASPSALVTIAHYYAVALLMERMFPEIGAAYFGSLSIGPLEEISRRLVSINVACDPNAFPELPPLLQLMSYATDMVREFRTRMGWFSPAPSPFVREDFATPMTSAPLSDGLPYAENPIFSYSTENLSIKTEGGAQGIPVSPMAMPSPYSNQQYLNIPPPMNGCYSPVSSTCDASSVGDDFYEASPAVYSDNEDCGPYDMGFGSNLRLSVSSTGEDMRNNFDSYDMGFAATHSPLGGPYGVGTHSPYLSTTPTLPPPDNNPFQLSPAAPTAILSPFLNSDGFPMLPVPESPLVASHAFSHHRHNLSTASAPPTVYHHDEDRNNAN</sequence>
<keyword evidence="1" id="KW-0539">Nucleus</keyword>
<keyword evidence="5" id="KW-1185">Reference proteome</keyword>
<evidence type="ECO:0000313" key="5">
    <source>
        <dbReference type="Proteomes" id="UP000284375"/>
    </source>
</evidence>
<feature type="compositionally biased region" description="Basic and acidic residues" evidence="2">
    <location>
        <begin position="653"/>
        <end position="663"/>
    </location>
</feature>
<protein>
    <recommendedName>
        <fullName evidence="3">Zn(2)-C6 fungal-type domain-containing protein</fullName>
    </recommendedName>
</protein>
<evidence type="ECO:0000313" key="4">
    <source>
        <dbReference type="EMBL" id="ROW02912.1"/>
    </source>
</evidence>
<reference evidence="4 5" key="1">
    <citation type="submission" date="2015-09" db="EMBL/GenBank/DDBJ databases">
        <title>Host preference determinants of Valsa canker pathogens revealed by comparative genomics.</title>
        <authorList>
            <person name="Yin Z."/>
            <person name="Huang L."/>
        </authorList>
    </citation>
    <scope>NUCLEOTIDE SEQUENCE [LARGE SCALE GENOMIC DNA]</scope>
    <source>
        <strain evidence="4 5">YSFL</strain>
    </source>
</reference>
<dbReference type="PANTHER" id="PTHR47657:SF12">
    <property type="entry name" value="ZN(II)2CYS6 TRANSCRIPTION FACTOR (EUROFUNG)"/>
    <property type="match status" value="1"/>
</dbReference>
<dbReference type="InterPro" id="IPR036864">
    <property type="entry name" value="Zn2-C6_fun-type_DNA-bd_sf"/>
</dbReference>
<dbReference type="InterPro" id="IPR052400">
    <property type="entry name" value="Zn2-C6_fungal_TF"/>
</dbReference>
<dbReference type="InterPro" id="IPR001138">
    <property type="entry name" value="Zn2Cys6_DnaBD"/>
</dbReference>
<dbReference type="GO" id="GO:0000981">
    <property type="term" value="F:DNA-binding transcription factor activity, RNA polymerase II-specific"/>
    <property type="evidence" value="ECO:0007669"/>
    <property type="project" value="InterPro"/>
</dbReference>
<proteinExistence type="predicted"/>
<dbReference type="PROSITE" id="PS50048">
    <property type="entry name" value="ZN2_CY6_FUNGAL_2"/>
    <property type="match status" value="1"/>
</dbReference>
<name>A0A423WHQ5_CYTCH</name>
<dbReference type="SUPFAM" id="SSF57701">
    <property type="entry name" value="Zn2/Cys6 DNA-binding domain"/>
    <property type="match status" value="1"/>
</dbReference>
<accession>A0A423WHQ5</accession>
<organism evidence="4 5">
    <name type="scientific">Cytospora chrysosperma</name>
    <name type="common">Cytospora canker fungus</name>
    <name type="synonym">Sphaeria chrysosperma</name>
    <dbReference type="NCBI Taxonomy" id="252740"/>
    <lineage>
        <taxon>Eukaryota</taxon>
        <taxon>Fungi</taxon>
        <taxon>Dikarya</taxon>
        <taxon>Ascomycota</taxon>
        <taxon>Pezizomycotina</taxon>
        <taxon>Sordariomycetes</taxon>
        <taxon>Sordariomycetidae</taxon>
        <taxon>Diaporthales</taxon>
        <taxon>Cytosporaceae</taxon>
        <taxon>Cytospora</taxon>
    </lineage>
</organism>
<dbReference type="CDD" id="cd00067">
    <property type="entry name" value="GAL4"/>
    <property type="match status" value="1"/>
</dbReference>
<dbReference type="Pfam" id="PF11951">
    <property type="entry name" value="Fungal_trans_2"/>
    <property type="match status" value="1"/>
</dbReference>
<dbReference type="Pfam" id="PF00172">
    <property type="entry name" value="Zn_clus"/>
    <property type="match status" value="1"/>
</dbReference>
<evidence type="ECO:0000256" key="2">
    <source>
        <dbReference type="SAM" id="MobiDB-lite"/>
    </source>
</evidence>
<dbReference type="Proteomes" id="UP000284375">
    <property type="component" value="Unassembled WGS sequence"/>
</dbReference>
<dbReference type="PANTHER" id="PTHR47657">
    <property type="entry name" value="STEROL REGULATORY ELEMENT-BINDING PROTEIN ECM22"/>
    <property type="match status" value="1"/>
</dbReference>
<dbReference type="PROSITE" id="PS00463">
    <property type="entry name" value="ZN2_CY6_FUNGAL_1"/>
    <property type="match status" value="1"/>
</dbReference>
<dbReference type="EMBL" id="LJZO01000004">
    <property type="protein sequence ID" value="ROW02912.1"/>
    <property type="molecule type" value="Genomic_DNA"/>
</dbReference>